<dbReference type="SUPFAM" id="SSF57196">
    <property type="entry name" value="EGF/Laminin"/>
    <property type="match status" value="1"/>
</dbReference>
<dbReference type="PANTHER" id="PTHR24044:SF420">
    <property type="entry name" value="DELTA AND NOTCH-LIKE EPIDERMAL GROWTH FACTOR-RELATED RECEPTOR ISOFORM X1"/>
    <property type="match status" value="1"/>
</dbReference>
<dbReference type="CDD" id="cd00054">
    <property type="entry name" value="EGF_CA"/>
    <property type="match status" value="1"/>
</dbReference>
<feature type="transmembrane region" description="Helical" evidence="2">
    <location>
        <begin position="134"/>
        <end position="155"/>
    </location>
</feature>
<keyword evidence="3" id="KW-0732">Signal</keyword>
<dbReference type="PROSITE" id="PS01186">
    <property type="entry name" value="EGF_2"/>
    <property type="match status" value="2"/>
</dbReference>
<reference evidence="6" key="1">
    <citation type="submission" date="2025-08" db="UniProtKB">
        <authorList>
            <consortium name="RefSeq"/>
        </authorList>
    </citation>
    <scope>IDENTIFICATION</scope>
    <source>
        <tissue evidence="6">Testes</tissue>
    </source>
</reference>
<keyword evidence="1" id="KW-1015">Disulfide bond</keyword>
<dbReference type="SMART" id="SM00181">
    <property type="entry name" value="EGF"/>
    <property type="match status" value="2"/>
</dbReference>
<keyword evidence="5" id="KW-1185">Reference proteome</keyword>
<evidence type="ECO:0000256" key="3">
    <source>
        <dbReference type="SAM" id="SignalP"/>
    </source>
</evidence>
<feature type="chain" id="PRO_5045034903" evidence="3">
    <location>
        <begin position="24"/>
        <end position="230"/>
    </location>
</feature>
<proteinExistence type="predicted"/>
<keyword evidence="1" id="KW-0245">EGF-like domain</keyword>
<evidence type="ECO:0000313" key="5">
    <source>
        <dbReference type="Proteomes" id="UP000694865"/>
    </source>
</evidence>
<dbReference type="InterPro" id="IPR000742">
    <property type="entry name" value="EGF"/>
</dbReference>
<protein>
    <submittedName>
        <fullName evidence="6">Multiple epidermal growth factor-like domains protein 10-like</fullName>
    </submittedName>
</protein>
<dbReference type="InterPro" id="IPR050906">
    <property type="entry name" value="Notch_signaling"/>
</dbReference>
<dbReference type="RefSeq" id="XP_006820286.1">
    <property type="nucleotide sequence ID" value="XM_006820223.1"/>
</dbReference>
<feature type="disulfide bond" evidence="1">
    <location>
        <begin position="105"/>
        <end position="114"/>
    </location>
</feature>
<evidence type="ECO:0000313" key="6">
    <source>
        <dbReference type="RefSeq" id="XP_006820286.1"/>
    </source>
</evidence>
<dbReference type="PROSITE" id="PS00022">
    <property type="entry name" value="EGF_1"/>
    <property type="match status" value="2"/>
</dbReference>
<keyword evidence="2" id="KW-0812">Transmembrane</keyword>
<comment type="caution">
    <text evidence="1">Lacks conserved residue(s) required for the propagation of feature annotation.</text>
</comment>
<evidence type="ECO:0000256" key="2">
    <source>
        <dbReference type="SAM" id="Phobius"/>
    </source>
</evidence>
<evidence type="ECO:0000256" key="1">
    <source>
        <dbReference type="PROSITE-ProRule" id="PRU00076"/>
    </source>
</evidence>
<feature type="domain" description="EGF-like" evidence="4">
    <location>
        <begin position="39"/>
        <end position="71"/>
    </location>
</feature>
<dbReference type="PROSITE" id="PS50026">
    <property type="entry name" value="EGF_3"/>
    <property type="match status" value="2"/>
</dbReference>
<keyword evidence="2" id="KW-1133">Transmembrane helix</keyword>
<feature type="domain" description="EGF-like" evidence="4">
    <location>
        <begin position="81"/>
        <end position="115"/>
    </location>
</feature>
<feature type="signal peptide" evidence="3">
    <location>
        <begin position="1"/>
        <end position="23"/>
    </location>
</feature>
<name>A0ABM0MJU5_SACKO</name>
<gene>
    <name evidence="6" type="primary">LOC100374029</name>
</gene>
<dbReference type="Proteomes" id="UP000694865">
    <property type="component" value="Unplaced"/>
</dbReference>
<evidence type="ECO:0000259" key="4">
    <source>
        <dbReference type="PROSITE" id="PS50026"/>
    </source>
</evidence>
<dbReference type="PANTHER" id="PTHR24044">
    <property type="entry name" value="NOTCH LIGAND FAMILY MEMBER"/>
    <property type="match status" value="1"/>
</dbReference>
<keyword evidence="2" id="KW-0472">Membrane</keyword>
<sequence>MMHAMTSLCSILLMSSQFVAILALNASWSPSVNPVTLVTVDVCGGCQNGGLCNVAVGKCACDKGFGGDHCQFSTKNMKSKPSYHCKTDGGCKNEGICVDTGECLCIRPFHGDQCEFVDDWWNASVDEEKDKRSMIVSASFAVVVMFVVCFLIIYVNIKRVKEARQDAMEIRNATQVDGPPHLRISRRLLQNRHDDIESDDHNSSEENVTPTEGCFLPGIGHFPGVVVVAV</sequence>
<feature type="disulfide bond" evidence="1">
    <location>
        <begin position="61"/>
        <end position="70"/>
    </location>
</feature>
<accession>A0ABM0MJU5</accession>
<dbReference type="Gene3D" id="2.170.300.10">
    <property type="entry name" value="Tie2 ligand-binding domain superfamily"/>
    <property type="match status" value="1"/>
</dbReference>
<organism evidence="5 6">
    <name type="scientific">Saccoglossus kowalevskii</name>
    <name type="common">Acorn worm</name>
    <dbReference type="NCBI Taxonomy" id="10224"/>
    <lineage>
        <taxon>Eukaryota</taxon>
        <taxon>Metazoa</taxon>
        <taxon>Hemichordata</taxon>
        <taxon>Enteropneusta</taxon>
        <taxon>Harrimaniidae</taxon>
        <taxon>Saccoglossus</taxon>
    </lineage>
</organism>
<dbReference type="GeneID" id="100374029"/>